<evidence type="ECO:0000256" key="1">
    <source>
        <dbReference type="SAM" id="MobiDB-lite"/>
    </source>
</evidence>
<name>A0A409WQ24_PSICY</name>
<feature type="region of interest" description="Disordered" evidence="1">
    <location>
        <begin position="79"/>
        <end position="98"/>
    </location>
</feature>
<comment type="caution">
    <text evidence="2">The sequence shown here is derived from an EMBL/GenBank/DDBJ whole genome shotgun (WGS) entry which is preliminary data.</text>
</comment>
<dbReference type="Proteomes" id="UP000283269">
    <property type="component" value="Unassembled WGS sequence"/>
</dbReference>
<evidence type="ECO:0000313" key="3">
    <source>
        <dbReference type="Proteomes" id="UP000283269"/>
    </source>
</evidence>
<feature type="compositionally biased region" description="Basic residues" evidence="1">
    <location>
        <begin position="81"/>
        <end position="91"/>
    </location>
</feature>
<sequence>MFYPNSAGSVTSFVTPHYPVSRSYYPQAPMSAVLPGQHYYPTMHGHMAYPASPVVMQTPTYGYNSVPYYGHAPTVMVSSRSGRHRHSRSRSRGFLGYL</sequence>
<proteinExistence type="predicted"/>
<dbReference type="EMBL" id="NHYD01003320">
    <property type="protein sequence ID" value="PPQ80599.1"/>
    <property type="molecule type" value="Genomic_DNA"/>
</dbReference>
<reference evidence="2 3" key="1">
    <citation type="journal article" date="2018" name="Evol. Lett.">
        <title>Horizontal gene cluster transfer increased hallucinogenic mushroom diversity.</title>
        <authorList>
            <person name="Reynolds H.T."/>
            <person name="Vijayakumar V."/>
            <person name="Gluck-Thaler E."/>
            <person name="Korotkin H.B."/>
            <person name="Matheny P.B."/>
            <person name="Slot J.C."/>
        </authorList>
    </citation>
    <scope>NUCLEOTIDE SEQUENCE [LARGE SCALE GENOMIC DNA]</scope>
    <source>
        <strain evidence="2 3">2631</strain>
    </source>
</reference>
<dbReference type="OrthoDB" id="3023920at2759"/>
<organism evidence="2 3">
    <name type="scientific">Psilocybe cyanescens</name>
    <dbReference type="NCBI Taxonomy" id="93625"/>
    <lineage>
        <taxon>Eukaryota</taxon>
        <taxon>Fungi</taxon>
        <taxon>Dikarya</taxon>
        <taxon>Basidiomycota</taxon>
        <taxon>Agaricomycotina</taxon>
        <taxon>Agaricomycetes</taxon>
        <taxon>Agaricomycetidae</taxon>
        <taxon>Agaricales</taxon>
        <taxon>Agaricineae</taxon>
        <taxon>Strophariaceae</taxon>
        <taxon>Psilocybe</taxon>
    </lineage>
</organism>
<dbReference type="InParanoid" id="A0A409WQ24"/>
<dbReference type="AlphaFoldDB" id="A0A409WQ24"/>
<accession>A0A409WQ24</accession>
<keyword evidence="3" id="KW-1185">Reference proteome</keyword>
<gene>
    <name evidence="2" type="ORF">CVT25_001561</name>
</gene>
<evidence type="ECO:0000313" key="2">
    <source>
        <dbReference type="EMBL" id="PPQ80599.1"/>
    </source>
</evidence>
<protein>
    <submittedName>
        <fullName evidence="2">Uncharacterized protein</fullName>
    </submittedName>
</protein>